<reference evidence="1" key="1">
    <citation type="submission" date="2015-12" db="EMBL/GenBank/DDBJ databases">
        <title>Gene expression during late stages of embryo sac development: a critical building block for successful pollen-pistil interactions.</title>
        <authorList>
            <person name="Liu Y."/>
            <person name="Joly V."/>
            <person name="Sabar M."/>
            <person name="Matton D.P."/>
        </authorList>
    </citation>
    <scope>NUCLEOTIDE SEQUENCE</scope>
</reference>
<evidence type="ECO:0000313" key="1">
    <source>
        <dbReference type="EMBL" id="JAP07787.1"/>
    </source>
</evidence>
<accession>A0A0V0GKF9</accession>
<organism evidence="1">
    <name type="scientific">Solanum chacoense</name>
    <name type="common">Chaco potato</name>
    <dbReference type="NCBI Taxonomy" id="4108"/>
    <lineage>
        <taxon>Eukaryota</taxon>
        <taxon>Viridiplantae</taxon>
        <taxon>Streptophyta</taxon>
        <taxon>Embryophyta</taxon>
        <taxon>Tracheophyta</taxon>
        <taxon>Spermatophyta</taxon>
        <taxon>Magnoliopsida</taxon>
        <taxon>eudicotyledons</taxon>
        <taxon>Gunneridae</taxon>
        <taxon>Pentapetalae</taxon>
        <taxon>asterids</taxon>
        <taxon>lamiids</taxon>
        <taxon>Solanales</taxon>
        <taxon>Solanaceae</taxon>
        <taxon>Solanoideae</taxon>
        <taxon>Solaneae</taxon>
        <taxon>Solanum</taxon>
    </lineage>
</organism>
<dbReference type="EMBL" id="GEDG01038053">
    <property type="protein sequence ID" value="JAP07787.1"/>
    <property type="molecule type" value="Transcribed_RNA"/>
</dbReference>
<proteinExistence type="predicted"/>
<dbReference type="AlphaFoldDB" id="A0A0V0GKF9"/>
<sequence>MFPFPVQSLLLRCSSGTYFSILLCLRIYLSPLTEFRASKQMDFSVSFLLTSSEQPLSRLTSS</sequence>
<name>A0A0V0GKF9_SOLCH</name>
<protein>
    <submittedName>
        <fullName evidence="1">Putative ovule protein</fullName>
    </submittedName>
</protein>